<keyword evidence="9" id="KW-1185">Reference proteome</keyword>
<evidence type="ECO:0000256" key="5">
    <source>
        <dbReference type="PROSITE-ProRule" id="PRU00169"/>
    </source>
</evidence>
<feature type="domain" description="HTH luxR-type" evidence="6">
    <location>
        <begin position="150"/>
        <end position="215"/>
    </location>
</feature>
<dbReference type="GO" id="GO:0000160">
    <property type="term" value="P:phosphorelay signal transduction system"/>
    <property type="evidence" value="ECO:0007669"/>
    <property type="project" value="InterPro"/>
</dbReference>
<dbReference type="InterPro" id="IPR000792">
    <property type="entry name" value="Tscrpt_reg_LuxR_C"/>
</dbReference>
<dbReference type="CDD" id="cd17535">
    <property type="entry name" value="REC_NarL-like"/>
    <property type="match status" value="1"/>
</dbReference>
<dbReference type="CDD" id="cd06170">
    <property type="entry name" value="LuxR_C_like"/>
    <property type="match status" value="1"/>
</dbReference>
<reference evidence="8 9" key="1">
    <citation type="submission" date="2018-04" db="EMBL/GenBank/DDBJ databases">
        <title>Sphingobacterium cortibacter sp. nov.</title>
        <authorList>
            <person name="Li Y."/>
        </authorList>
    </citation>
    <scope>NUCLEOTIDE SEQUENCE [LARGE SCALE GENOMIC DNA]</scope>
    <source>
        <strain evidence="8 9">2c-3</strain>
    </source>
</reference>
<protein>
    <submittedName>
        <fullName evidence="8">DNA-binding response regulator</fullName>
    </submittedName>
</protein>
<dbReference type="Gene3D" id="3.40.50.2300">
    <property type="match status" value="1"/>
</dbReference>
<comment type="caution">
    <text evidence="8">The sequence shown here is derived from an EMBL/GenBank/DDBJ whole genome shotgun (WGS) entry which is preliminary data.</text>
</comment>
<dbReference type="InterPro" id="IPR039420">
    <property type="entry name" value="WalR-like"/>
</dbReference>
<evidence type="ECO:0000256" key="2">
    <source>
        <dbReference type="ARBA" id="ARBA00023015"/>
    </source>
</evidence>
<dbReference type="SMART" id="SM00448">
    <property type="entry name" value="REC"/>
    <property type="match status" value="1"/>
</dbReference>
<keyword evidence="4" id="KW-0804">Transcription</keyword>
<dbReference type="Proteomes" id="UP000245627">
    <property type="component" value="Unassembled WGS sequence"/>
</dbReference>
<dbReference type="PROSITE" id="PS50043">
    <property type="entry name" value="HTH_LUXR_2"/>
    <property type="match status" value="1"/>
</dbReference>
<name>A0A2T8HMW9_9SPHI</name>
<dbReference type="Pfam" id="PF00072">
    <property type="entry name" value="Response_reg"/>
    <property type="match status" value="1"/>
</dbReference>
<gene>
    <name evidence="8" type="ORF">DC487_03885</name>
</gene>
<dbReference type="PROSITE" id="PS00622">
    <property type="entry name" value="HTH_LUXR_1"/>
    <property type="match status" value="1"/>
</dbReference>
<evidence type="ECO:0000256" key="4">
    <source>
        <dbReference type="ARBA" id="ARBA00023163"/>
    </source>
</evidence>
<feature type="modified residue" description="4-aspartylphosphate" evidence="5">
    <location>
        <position position="55"/>
    </location>
</feature>
<dbReference type="PANTHER" id="PTHR43214">
    <property type="entry name" value="TWO-COMPONENT RESPONSE REGULATOR"/>
    <property type="match status" value="1"/>
</dbReference>
<dbReference type="GO" id="GO:0003677">
    <property type="term" value="F:DNA binding"/>
    <property type="evidence" value="ECO:0007669"/>
    <property type="project" value="UniProtKB-KW"/>
</dbReference>
<dbReference type="AlphaFoldDB" id="A0A2T8HMW9"/>
<dbReference type="SMART" id="SM00421">
    <property type="entry name" value="HTH_LUXR"/>
    <property type="match status" value="1"/>
</dbReference>
<evidence type="ECO:0000256" key="1">
    <source>
        <dbReference type="ARBA" id="ARBA00022553"/>
    </source>
</evidence>
<feature type="domain" description="Response regulatory" evidence="7">
    <location>
        <begin position="3"/>
        <end position="120"/>
    </location>
</feature>
<dbReference type="Pfam" id="PF00196">
    <property type="entry name" value="GerE"/>
    <property type="match status" value="1"/>
</dbReference>
<dbReference type="PRINTS" id="PR00038">
    <property type="entry name" value="HTHLUXR"/>
</dbReference>
<evidence type="ECO:0000313" key="9">
    <source>
        <dbReference type="Proteomes" id="UP000245627"/>
    </source>
</evidence>
<dbReference type="GO" id="GO:0006355">
    <property type="term" value="P:regulation of DNA-templated transcription"/>
    <property type="evidence" value="ECO:0007669"/>
    <property type="project" value="InterPro"/>
</dbReference>
<dbReference type="SUPFAM" id="SSF46894">
    <property type="entry name" value="C-terminal effector domain of the bipartite response regulators"/>
    <property type="match status" value="1"/>
</dbReference>
<evidence type="ECO:0000313" key="8">
    <source>
        <dbReference type="EMBL" id="PVH26755.1"/>
    </source>
</evidence>
<organism evidence="8 9">
    <name type="scientific">Sphingobacterium corticibacter</name>
    <dbReference type="NCBI Taxonomy" id="2171749"/>
    <lineage>
        <taxon>Bacteria</taxon>
        <taxon>Pseudomonadati</taxon>
        <taxon>Bacteroidota</taxon>
        <taxon>Sphingobacteriia</taxon>
        <taxon>Sphingobacteriales</taxon>
        <taxon>Sphingobacteriaceae</taxon>
        <taxon>Sphingobacterium</taxon>
    </lineage>
</organism>
<dbReference type="InterPro" id="IPR016032">
    <property type="entry name" value="Sig_transdc_resp-reg_C-effctor"/>
</dbReference>
<dbReference type="OrthoDB" id="9797341at2"/>
<proteinExistence type="predicted"/>
<dbReference type="InterPro" id="IPR058245">
    <property type="entry name" value="NreC/VraR/RcsB-like_REC"/>
</dbReference>
<keyword evidence="2" id="KW-0805">Transcription regulation</keyword>
<evidence type="ECO:0000259" key="6">
    <source>
        <dbReference type="PROSITE" id="PS50043"/>
    </source>
</evidence>
<sequence>MIKIILAEDHLVVRNGIKLLLDSQEGLQVVGEANSGEEVIRLVDDGGEVNLVITDLTMEGIGGMELIRRLKKAHPTVKIIILSMLADIPYVIEAFDLGVDGYLVKNSAYDEVLFAIQQVSKGGTFICAELTMTLLDKIRSATAIEETNAEARIQVDISERESEILQLIGEGYTNMEIADKLFISKRTVEGHRQNLIDKMGVKNSAALIKIAVKNNLIS</sequence>
<dbReference type="RefSeq" id="WP_116774614.1">
    <property type="nucleotide sequence ID" value="NZ_QDKG01000001.1"/>
</dbReference>
<keyword evidence="3 8" id="KW-0238">DNA-binding</keyword>
<dbReference type="PANTHER" id="PTHR43214:SF41">
    <property type="entry name" value="NITRATE_NITRITE RESPONSE REGULATOR PROTEIN NARP"/>
    <property type="match status" value="1"/>
</dbReference>
<evidence type="ECO:0000259" key="7">
    <source>
        <dbReference type="PROSITE" id="PS50110"/>
    </source>
</evidence>
<dbReference type="PROSITE" id="PS50110">
    <property type="entry name" value="RESPONSE_REGULATORY"/>
    <property type="match status" value="1"/>
</dbReference>
<dbReference type="InterPro" id="IPR011006">
    <property type="entry name" value="CheY-like_superfamily"/>
</dbReference>
<keyword evidence="1 5" id="KW-0597">Phosphoprotein</keyword>
<dbReference type="InterPro" id="IPR001789">
    <property type="entry name" value="Sig_transdc_resp-reg_receiver"/>
</dbReference>
<dbReference type="SUPFAM" id="SSF52172">
    <property type="entry name" value="CheY-like"/>
    <property type="match status" value="1"/>
</dbReference>
<dbReference type="EMBL" id="QDKG01000001">
    <property type="protein sequence ID" value="PVH26755.1"/>
    <property type="molecule type" value="Genomic_DNA"/>
</dbReference>
<evidence type="ECO:0000256" key="3">
    <source>
        <dbReference type="ARBA" id="ARBA00023125"/>
    </source>
</evidence>
<accession>A0A2T8HMW9</accession>